<accession>A0A438I1H5</accession>
<dbReference type="AlphaFoldDB" id="A0A438I1H5"/>
<evidence type="ECO:0000313" key="3">
    <source>
        <dbReference type="Proteomes" id="UP000288805"/>
    </source>
</evidence>
<proteinExistence type="predicted"/>
<dbReference type="Proteomes" id="UP000288805">
    <property type="component" value="Unassembled WGS sequence"/>
</dbReference>
<feature type="region of interest" description="Disordered" evidence="1">
    <location>
        <begin position="128"/>
        <end position="180"/>
    </location>
</feature>
<name>A0A438I1H5_VITVI</name>
<feature type="compositionally biased region" description="Basic and acidic residues" evidence="1">
    <location>
        <begin position="128"/>
        <end position="138"/>
    </location>
</feature>
<evidence type="ECO:0000313" key="2">
    <source>
        <dbReference type="EMBL" id="RVW90563.1"/>
    </source>
</evidence>
<sequence>MTAHLSSLQLVTELPDSTKGGAKGYVVVWGAWAGLLEHPERHFSPNYSLVLPGSDRRGHVVEWVEKTSFVRLNNLFKITVAERQYMTLLTARNLMAVVWESREYIINILPRKLPKKADAEKRRALLVDQERRKKEGTLRKAPGKKRFASSLPAGTPAKKKKKISNKGKEVKLPTPPKEFVHPPITYEKDVTIKELENPLSPSISSDPEHVAGLNHLGPSLSAVAHLAILVEEAALINTPGSPHPDATAAEAVCAVVLPLMATPMEEMGAKSQSLPSVGPSLPVLLPVKGQLQGGRDDHPEGSETEMTTKTPAVLVVVPDEGMPGETHSAVNEGAPDLEEELLTDASSGGILLMMRLASPLALLAMRSWKRN</sequence>
<protein>
    <submittedName>
        <fullName evidence="2">Uncharacterized protein</fullName>
    </submittedName>
</protein>
<reference evidence="2 3" key="1">
    <citation type="journal article" date="2018" name="PLoS Genet.">
        <title>Population sequencing reveals clonal diversity and ancestral inbreeding in the grapevine cultivar Chardonnay.</title>
        <authorList>
            <person name="Roach M.J."/>
            <person name="Johnson D.L."/>
            <person name="Bohlmann J."/>
            <person name="van Vuuren H.J."/>
            <person name="Jones S.J."/>
            <person name="Pretorius I.S."/>
            <person name="Schmidt S.A."/>
            <person name="Borneman A.R."/>
        </authorList>
    </citation>
    <scope>NUCLEOTIDE SEQUENCE [LARGE SCALE GENOMIC DNA]</scope>
    <source>
        <strain evidence="3">cv. Chardonnay</strain>
        <tissue evidence="2">Leaf</tissue>
    </source>
</reference>
<dbReference type="EMBL" id="QGNW01000154">
    <property type="protein sequence ID" value="RVW90563.1"/>
    <property type="molecule type" value="Genomic_DNA"/>
</dbReference>
<gene>
    <name evidence="2" type="ORF">CK203_030967</name>
</gene>
<comment type="caution">
    <text evidence="2">The sequence shown here is derived from an EMBL/GenBank/DDBJ whole genome shotgun (WGS) entry which is preliminary data.</text>
</comment>
<evidence type="ECO:0000256" key="1">
    <source>
        <dbReference type="SAM" id="MobiDB-lite"/>
    </source>
</evidence>
<organism evidence="2 3">
    <name type="scientific">Vitis vinifera</name>
    <name type="common">Grape</name>
    <dbReference type="NCBI Taxonomy" id="29760"/>
    <lineage>
        <taxon>Eukaryota</taxon>
        <taxon>Viridiplantae</taxon>
        <taxon>Streptophyta</taxon>
        <taxon>Embryophyta</taxon>
        <taxon>Tracheophyta</taxon>
        <taxon>Spermatophyta</taxon>
        <taxon>Magnoliopsida</taxon>
        <taxon>eudicotyledons</taxon>
        <taxon>Gunneridae</taxon>
        <taxon>Pentapetalae</taxon>
        <taxon>rosids</taxon>
        <taxon>Vitales</taxon>
        <taxon>Vitaceae</taxon>
        <taxon>Viteae</taxon>
        <taxon>Vitis</taxon>
    </lineage>
</organism>